<comment type="caution">
    <text evidence="1">The sequence shown here is derived from an EMBL/GenBank/DDBJ whole genome shotgun (WGS) entry which is preliminary data.</text>
</comment>
<accession>A0A7J7K3Q4</accession>
<gene>
    <name evidence="1" type="ORF">EB796_008878</name>
</gene>
<name>A0A7J7K3Q4_BUGNE</name>
<evidence type="ECO:0000313" key="2">
    <source>
        <dbReference type="Proteomes" id="UP000593567"/>
    </source>
</evidence>
<keyword evidence="2" id="KW-1185">Reference proteome</keyword>
<protein>
    <submittedName>
        <fullName evidence="1">Uncharacterized protein</fullName>
    </submittedName>
</protein>
<sequence>MVQFLWWLHDHLPENLHKLFNIYLVNNLASNRKSYLYSLYYKLYFYNIIYYPCLVVTHCLDYRCIIA</sequence>
<dbReference type="AlphaFoldDB" id="A0A7J7K3Q4"/>
<dbReference type="Proteomes" id="UP000593567">
    <property type="component" value="Unassembled WGS sequence"/>
</dbReference>
<dbReference type="EMBL" id="VXIV02001473">
    <property type="protein sequence ID" value="KAF6032833.1"/>
    <property type="molecule type" value="Genomic_DNA"/>
</dbReference>
<organism evidence="1 2">
    <name type="scientific">Bugula neritina</name>
    <name type="common">Brown bryozoan</name>
    <name type="synonym">Sertularia neritina</name>
    <dbReference type="NCBI Taxonomy" id="10212"/>
    <lineage>
        <taxon>Eukaryota</taxon>
        <taxon>Metazoa</taxon>
        <taxon>Spiralia</taxon>
        <taxon>Lophotrochozoa</taxon>
        <taxon>Bryozoa</taxon>
        <taxon>Gymnolaemata</taxon>
        <taxon>Cheilostomatida</taxon>
        <taxon>Flustrina</taxon>
        <taxon>Buguloidea</taxon>
        <taxon>Bugulidae</taxon>
        <taxon>Bugula</taxon>
    </lineage>
</organism>
<reference evidence="1" key="1">
    <citation type="submission" date="2020-06" db="EMBL/GenBank/DDBJ databases">
        <title>Draft genome of Bugula neritina, a colonial animal packing powerful symbionts and potential medicines.</title>
        <authorList>
            <person name="Rayko M."/>
        </authorList>
    </citation>
    <scope>NUCLEOTIDE SEQUENCE [LARGE SCALE GENOMIC DNA]</scope>
    <source>
        <strain evidence="1">Kwan_BN1</strain>
    </source>
</reference>
<evidence type="ECO:0000313" key="1">
    <source>
        <dbReference type="EMBL" id="KAF6032833.1"/>
    </source>
</evidence>
<proteinExistence type="predicted"/>